<proteinExistence type="predicted"/>
<dbReference type="Pfam" id="PF00400">
    <property type="entry name" value="WD40"/>
    <property type="match status" value="1"/>
</dbReference>
<feature type="repeat" description="WD" evidence="1">
    <location>
        <begin position="1"/>
        <end position="13"/>
    </location>
</feature>
<dbReference type="InterPro" id="IPR036322">
    <property type="entry name" value="WD40_repeat_dom_sf"/>
</dbReference>
<keyword evidence="1" id="KW-0853">WD repeat</keyword>
<dbReference type="PANTHER" id="PTHR19879:SF9">
    <property type="entry name" value="TRANSCRIPTION INITIATION FACTOR TFIID SUBUNIT 5"/>
    <property type="match status" value="1"/>
</dbReference>
<dbReference type="AlphaFoldDB" id="A0AA90NN86"/>
<evidence type="ECO:0000313" key="2">
    <source>
        <dbReference type="EMBL" id="MDP0589900.1"/>
    </source>
</evidence>
<dbReference type="Proteomes" id="UP001178148">
    <property type="component" value="Unassembled WGS sequence"/>
</dbReference>
<dbReference type="SUPFAM" id="SSF50978">
    <property type="entry name" value="WD40 repeat-like"/>
    <property type="match status" value="1"/>
</dbReference>
<dbReference type="PANTHER" id="PTHR19879">
    <property type="entry name" value="TRANSCRIPTION INITIATION FACTOR TFIID"/>
    <property type="match status" value="1"/>
</dbReference>
<dbReference type="Gene3D" id="2.130.10.10">
    <property type="entry name" value="YVTN repeat-like/Quinoprotein amine dehydrogenase"/>
    <property type="match status" value="2"/>
</dbReference>
<dbReference type="EMBL" id="JASXSV010000023">
    <property type="protein sequence ID" value="MDP0589900.1"/>
    <property type="molecule type" value="Genomic_DNA"/>
</dbReference>
<evidence type="ECO:0000313" key="3">
    <source>
        <dbReference type="Proteomes" id="UP001178148"/>
    </source>
</evidence>
<dbReference type="InterPro" id="IPR001680">
    <property type="entry name" value="WD40_rpt"/>
</dbReference>
<comment type="caution">
    <text evidence="2">The sequence shown here is derived from an EMBL/GenBank/DDBJ whole genome shotgun (WGS) entry which is preliminary data.</text>
</comment>
<organism evidence="2 3">
    <name type="scientific">Candidatus Endonucleibacter bathymodioli</name>
    <dbReference type="NCBI Taxonomy" id="539814"/>
    <lineage>
        <taxon>Bacteria</taxon>
        <taxon>Pseudomonadati</taxon>
        <taxon>Pseudomonadota</taxon>
        <taxon>Gammaproteobacteria</taxon>
        <taxon>Oceanospirillales</taxon>
        <taxon>Endozoicomonadaceae</taxon>
        <taxon>Candidatus Endonucleibacter</taxon>
    </lineage>
</organism>
<dbReference type="InterPro" id="IPR015943">
    <property type="entry name" value="WD40/YVTN_repeat-like_dom_sf"/>
</dbReference>
<gene>
    <name evidence="2" type="ORF">QS748_12240</name>
</gene>
<sequence>MVTTGNDDTIKVWANTDGKWIEESTIFTDGAASSACFSPDSKHILCTVDSCVIKIYSLGVDKKWKENCTIEYATRSRAVFSADSYHLATYSKDYIQVMSLDADGGWLRQETITTEGEVQSVYFTDDSSYLVIVDCPTKVLCLGKSGEWVEKASTPSGNMLLTATAWNDDLYIVVGKTSGEHTAAIVLSLGVDGQWIEKATISANIIHSVSVGVNGIHIVTTGEDEARAQIWSLGTNMVLKEKDILKDRKDHDNEGNIKKSDAIHKKVYKVIFSNDCRHLAVIYDDDTVIICSRNEVGEWIEKTIIMNERAVSLVDFSRDGTHMSISCCFINEILLGENGGKDHFVIRLKTFRVWNLMMNGDWLEEISLSSSCDYANSIDFSFDGFNMVVGCPNGSVSVWGQKEGGNAWGEKACATFSTKGVKKVVFSPDGSHVLSISDDHLIKLFELKAVNPPPLSTLSTLSTLSSLPSSGPCQGPHIWITDVMCLDDFNDT</sequence>
<protein>
    <submittedName>
        <fullName evidence="2">WD40 repeat domain-containing protein</fullName>
    </submittedName>
</protein>
<accession>A0AA90NN86</accession>
<keyword evidence="3" id="KW-1185">Reference proteome</keyword>
<evidence type="ECO:0000256" key="1">
    <source>
        <dbReference type="PROSITE-ProRule" id="PRU00221"/>
    </source>
</evidence>
<dbReference type="PROSITE" id="PS50082">
    <property type="entry name" value="WD_REPEATS_2"/>
    <property type="match status" value="1"/>
</dbReference>
<name>A0AA90NN86_9GAMM</name>
<dbReference type="SMART" id="SM00320">
    <property type="entry name" value="WD40"/>
    <property type="match status" value="4"/>
</dbReference>
<reference evidence="2 3" key="1">
    <citation type="journal article" date="2023" name="bioRxiv">
        <title>An intranuclear bacterial parasite of deep-sea mussels expresses apoptosis inhibitors acquired from its host.</title>
        <authorList>
            <person name="Gonzalez Porras M.A."/>
            <person name="Assie A."/>
            <person name="Tietjen M."/>
            <person name="Violette M."/>
            <person name="Kleiner M."/>
            <person name="Gruber-Vodicka H."/>
            <person name="Dubilier N."/>
            <person name="Leisch N."/>
        </authorList>
    </citation>
    <scope>NUCLEOTIDE SEQUENCE [LARGE SCALE GENOMIC DNA]</scope>
    <source>
        <strain evidence="2">IAP13</strain>
    </source>
</reference>